<dbReference type="EMBL" id="JAZDUA010000574">
    <property type="protein sequence ID" value="KAK7790963.1"/>
    <property type="molecule type" value="Genomic_DNA"/>
</dbReference>
<dbReference type="Proteomes" id="UP001378592">
    <property type="component" value="Unassembled WGS sequence"/>
</dbReference>
<evidence type="ECO:0000256" key="1">
    <source>
        <dbReference type="SAM" id="MobiDB-lite"/>
    </source>
</evidence>
<feature type="compositionally biased region" description="Polar residues" evidence="1">
    <location>
        <begin position="148"/>
        <end position="168"/>
    </location>
</feature>
<organism evidence="2 3">
    <name type="scientific">Gryllus longicercus</name>
    <dbReference type="NCBI Taxonomy" id="2509291"/>
    <lineage>
        <taxon>Eukaryota</taxon>
        <taxon>Metazoa</taxon>
        <taxon>Ecdysozoa</taxon>
        <taxon>Arthropoda</taxon>
        <taxon>Hexapoda</taxon>
        <taxon>Insecta</taxon>
        <taxon>Pterygota</taxon>
        <taxon>Neoptera</taxon>
        <taxon>Polyneoptera</taxon>
        <taxon>Orthoptera</taxon>
        <taxon>Ensifera</taxon>
        <taxon>Gryllidea</taxon>
        <taxon>Grylloidea</taxon>
        <taxon>Gryllidae</taxon>
        <taxon>Gryllinae</taxon>
        <taxon>Gryllus</taxon>
    </lineage>
</organism>
<evidence type="ECO:0000313" key="2">
    <source>
        <dbReference type="EMBL" id="KAK7790963.1"/>
    </source>
</evidence>
<protein>
    <submittedName>
        <fullName evidence="2">Uncharacterized protein</fullName>
    </submittedName>
</protein>
<feature type="compositionally biased region" description="Polar residues" evidence="1">
    <location>
        <begin position="525"/>
        <end position="547"/>
    </location>
</feature>
<dbReference type="AlphaFoldDB" id="A0AAN9V3K0"/>
<feature type="region of interest" description="Disordered" evidence="1">
    <location>
        <begin position="492"/>
        <end position="547"/>
    </location>
</feature>
<proteinExistence type="predicted"/>
<comment type="caution">
    <text evidence="2">The sequence shown here is derived from an EMBL/GenBank/DDBJ whole genome shotgun (WGS) entry which is preliminary data.</text>
</comment>
<feature type="region of interest" description="Disordered" evidence="1">
    <location>
        <begin position="148"/>
        <end position="258"/>
    </location>
</feature>
<accession>A0AAN9V3K0</accession>
<keyword evidence="3" id="KW-1185">Reference proteome</keyword>
<reference evidence="2 3" key="1">
    <citation type="submission" date="2024-03" db="EMBL/GenBank/DDBJ databases">
        <title>The genome assembly and annotation of the cricket Gryllus longicercus Weissman &amp; Gray.</title>
        <authorList>
            <person name="Szrajer S."/>
            <person name="Gray D."/>
            <person name="Ylla G."/>
        </authorList>
    </citation>
    <scope>NUCLEOTIDE SEQUENCE [LARGE SCALE GENOMIC DNA]</scope>
    <source>
        <strain evidence="2">DAG 2021-001</strain>
        <tissue evidence="2">Whole body minus gut</tissue>
    </source>
</reference>
<feature type="compositionally biased region" description="Polar residues" evidence="1">
    <location>
        <begin position="187"/>
        <end position="255"/>
    </location>
</feature>
<evidence type="ECO:0000313" key="3">
    <source>
        <dbReference type="Proteomes" id="UP001378592"/>
    </source>
</evidence>
<feature type="compositionally biased region" description="Polar residues" evidence="1">
    <location>
        <begin position="97"/>
        <end position="121"/>
    </location>
</feature>
<feature type="region of interest" description="Disordered" evidence="1">
    <location>
        <begin position="89"/>
        <end position="121"/>
    </location>
</feature>
<name>A0AAN9V3K0_9ORTH</name>
<sequence length="547" mass="58912">MWPCGNLQRPLEGDSNSRAALLGKAVRLRGLRTQHVSHGGAMKTWAVLLSVVLLLLALGAESRPKGGGGGSSGGSRGWGGGWGRGSSGYDSGGSKWHSPSTTSNDYFNSKRWGSSESSENTNIDIDFDKLRKQFHDYLERFREITSNIKNENDPNTNTSRIANMQENVSLKKPTGSSKSEDDYSRRLSGTTDIPDSRNLQSSNIGSSQDLENLPSQSSNTGSSQDLDNLPSQSSNTGSSQDIYNVPSRNSNTDSSKNVDELYRVTQNKSTGDWSWLSAAAVAAGTRPRAQGLWAPEFHTYHRRPGWRGALADFFETSSEDGRMVVEMEHQDDNKKPTCVDPSCSSEVSCQVLCTPVACTRTDELPCNFTCVATTCTKTEVMLNSAETASICDGEFTTNGSCNSTQRVVDCNGFGASCNFTCSAVSCSTTGGFCNFTCPSVPCNTGESSSCTLLRLNVTNVWENQSSSNFTCKVDSCDNTERSCNHSCTVISSNSSESGQPTEEPDEATEDFVLTTTGVPSEDVSLLSQDLTENTTPSSIEDTITESI</sequence>
<gene>
    <name evidence="2" type="ORF">R5R35_007859</name>
</gene>